<gene>
    <name evidence="10" type="primary">Ror</name>
    <name evidence="10" type="ORF">g.15750</name>
</gene>
<dbReference type="PANTHER" id="PTHR24416:SF604">
    <property type="entry name" value="RECEPTOR PROTEIN-TYROSINE KINASE"/>
    <property type="match status" value="1"/>
</dbReference>
<feature type="region of interest" description="Disordered" evidence="8">
    <location>
        <begin position="1313"/>
        <end position="1392"/>
    </location>
</feature>
<dbReference type="Pfam" id="PF07714">
    <property type="entry name" value="PK_Tyr_Ser-Thr"/>
    <property type="match status" value="3"/>
</dbReference>
<evidence type="ECO:0000256" key="1">
    <source>
        <dbReference type="ARBA" id="ARBA00011902"/>
    </source>
</evidence>
<keyword evidence="10" id="KW-0472">Membrane</keyword>
<dbReference type="EMBL" id="GGYP01004677">
    <property type="protein sequence ID" value="MDE49448.1"/>
    <property type="molecule type" value="Transcribed_RNA"/>
</dbReference>
<dbReference type="InterPro" id="IPR001245">
    <property type="entry name" value="Ser-Thr/Tyr_kinase_cat_dom"/>
</dbReference>
<dbReference type="InterPro" id="IPR011009">
    <property type="entry name" value="Kinase-like_dom_sf"/>
</dbReference>
<feature type="compositionally biased region" description="Polar residues" evidence="8">
    <location>
        <begin position="873"/>
        <end position="883"/>
    </location>
</feature>
<evidence type="ECO:0000256" key="5">
    <source>
        <dbReference type="ARBA" id="ARBA00022840"/>
    </source>
</evidence>
<dbReference type="GO" id="GO:0045664">
    <property type="term" value="P:regulation of neuron differentiation"/>
    <property type="evidence" value="ECO:0007669"/>
    <property type="project" value="TreeGrafter"/>
</dbReference>
<keyword evidence="2" id="KW-0808">Transferase</keyword>
<dbReference type="GO" id="GO:0005886">
    <property type="term" value="C:plasma membrane"/>
    <property type="evidence" value="ECO:0007669"/>
    <property type="project" value="TreeGrafter"/>
</dbReference>
<keyword evidence="6" id="KW-0829">Tyrosine-protein kinase</keyword>
<feature type="compositionally biased region" description="Low complexity" evidence="8">
    <location>
        <begin position="1318"/>
        <end position="1350"/>
    </location>
</feature>
<dbReference type="GO" id="GO:0007169">
    <property type="term" value="P:cell surface receptor protein tyrosine kinase signaling pathway"/>
    <property type="evidence" value="ECO:0007669"/>
    <property type="project" value="InterPro"/>
</dbReference>
<dbReference type="PANTHER" id="PTHR24416">
    <property type="entry name" value="TYROSINE-PROTEIN KINASE RECEPTOR"/>
    <property type="match status" value="1"/>
</dbReference>
<keyword evidence="4 10" id="KW-0418">Kinase</keyword>
<proteinExistence type="predicted"/>
<dbReference type="SMART" id="SM00219">
    <property type="entry name" value="TyrKc"/>
    <property type="match status" value="1"/>
</dbReference>
<dbReference type="InterPro" id="IPR002011">
    <property type="entry name" value="Tyr_kinase_rcpt_2_CS"/>
</dbReference>
<dbReference type="GO" id="GO:0005524">
    <property type="term" value="F:ATP binding"/>
    <property type="evidence" value="ECO:0007669"/>
    <property type="project" value="UniProtKB-KW"/>
</dbReference>
<feature type="region of interest" description="Disordered" evidence="8">
    <location>
        <begin position="949"/>
        <end position="1012"/>
    </location>
</feature>
<dbReference type="SUPFAM" id="SSF56112">
    <property type="entry name" value="Protein kinase-like (PK-like)"/>
    <property type="match status" value="1"/>
</dbReference>
<dbReference type="EC" id="2.7.10.1" evidence="1"/>
<feature type="compositionally biased region" description="Basic residues" evidence="8">
    <location>
        <begin position="17"/>
        <end position="29"/>
    </location>
</feature>
<dbReference type="GO" id="GO:0004714">
    <property type="term" value="F:transmembrane receptor protein tyrosine kinase activity"/>
    <property type="evidence" value="ECO:0007669"/>
    <property type="project" value="UniProtKB-EC"/>
</dbReference>
<feature type="compositionally biased region" description="Polar residues" evidence="8">
    <location>
        <begin position="949"/>
        <end position="1011"/>
    </location>
</feature>
<evidence type="ECO:0000256" key="7">
    <source>
        <dbReference type="ARBA" id="ARBA00051243"/>
    </source>
</evidence>
<feature type="region of interest" description="Disordered" evidence="8">
    <location>
        <begin position="873"/>
        <end position="892"/>
    </location>
</feature>
<feature type="region of interest" description="Disordered" evidence="8">
    <location>
        <begin position="126"/>
        <end position="215"/>
    </location>
</feature>
<dbReference type="Gene3D" id="1.10.510.10">
    <property type="entry name" value="Transferase(Phosphotransferase) domain 1"/>
    <property type="match status" value="3"/>
</dbReference>
<organism evidence="10">
    <name type="scientific">Aceria tosichella</name>
    <name type="common">wheat curl mite</name>
    <dbReference type="NCBI Taxonomy" id="561515"/>
    <lineage>
        <taxon>Eukaryota</taxon>
        <taxon>Metazoa</taxon>
        <taxon>Ecdysozoa</taxon>
        <taxon>Arthropoda</taxon>
        <taxon>Chelicerata</taxon>
        <taxon>Arachnida</taxon>
        <taxon>Acari</taxon>
        <taxon>Acariformes</taxon>
        <taxon>Trombidiformes</taxon>
        <taxon>Prostigmata</taxon>
        <taxon>Eupodina</taxon>
        <taxon>Eriophyoidea</taxon>
        <taxon>Eriophyidae</taxon>
        <taxon>Eriophyinae</taxon>
        <taxon>Aceriini</taxon>
        <taxon>Aceria</taxon>
    </lineage>
</organism>
<feature type="compositionally biased region" description="Polar residues" evidence="8">
    <location>
        <begin position="1219"/>
        <end position="1229"/>
    </location>
</feature>
<evidence type="ECO:0000256" key="8">
    <source>
        <dbReference type="SAM" id="MobiDB-lite"/>
    </source>
</evidence>
<feature type="region of interest" description="Disordered" evidence="8">
    <location>
        <begin position="1126"/>
        <end position="1152"/>
    </location>
</feature>
<dbReference type="PROSITE" id="PS00109">
    <property type="entry name" value="PROTEIN_KINASE_TYR"/>
    <property type="match status" value="1"/>
</dbReference>
<keyword evidence="10" id="KW-0675">Receptor</keyword>
<dbReference type="InterPro" id="IPR050122">
    <property type="entry name" value="RTK"/>
</dbReference>
<evidence type="ECO:0000256" key="4">
    <source>
        <dbReference type="ARBA" id="ARBA00022777"/>
    </source>
</evidence>
<feature type="region of interest" description="Disordered" evidence="8">
    <location>
        <begin position="1177"/>
        <end position="1251"/>
    </location>
</feature>
<dbReference type="GO" id="GO:0043235">
    <property type="term" value="C:receptor complex"/>
    <property type="evidence" value="ECO:0007669"/>
    <property type="project" value="TreeGrafter"/>
</dbReference>
<feature type="region of interest" description="Disordered" evidence="8">
    <location>
        <begin position="1"/>
        <end position="47"/>
    </location>
</feature>
<keyword evidence="5" id="KW-0067">ATP-binding</keyword>
<dbReference type="InterPro" id="IPR008266">
    <property type="entry name" value="Tyr_kinase_AS"/>
</dbReference>
<comment type="catalytic activity">
    <reaction evidence="7">
        <text>L-tyrosyl-[protein] + ATP = O-phospho-L-tyrosyl-[protein] + ADP + H(+)</text>
        <dbReference type="Rhea" id="RHEA:10596"/>
        <dbReference type="Rhea" id="RHEA-COMP:10136"/>
        <dbReference type="Rhea" id="RHEA-COMP:20101"/>
        <dbReference type="ChEBI" id="CHEBI:15378"/>
        <dbReference type="ChEBI" id="CHEBI:30616"/>
        <dbReference type="ChEBI" id="CHEBI:46858"/>
        <dbReference type="ChEBI" id="CHEBI:61978"/>
        <dbReference type="ChEBI" id="CHEBI:456216"/>
        <dbReference type="EC" id="2.7.10.1"/>
    </reaction>
</comment>
<dbReference type="InterPro" id="IPR000719">
    <property type="entry name" value="Prot_kinase_dom"/>
</dbReference>
<dbReference type="PROSITE" id="PS50011">
    <property type="entry name" value="PROTEIN_KINASE_DOM"/>
    <property type="match status" value="1"/>
</dbReference>
<feature type="compositionally biased region" description="Polar residues" evidence="8">
    <location>
        <begin position="1363"/>
        <end position="1392"/>
    </location>
</feature>
<evidence type="ECO:0000256" key="2">
    <source>
        <dbReference type="ARBA" id="ARBA00022679"/>
    </source>
</evidence>
<evidence type="ECO:0000259" key="9">
    <source>
        <dbReference type="PROSITE" id="PS50011"/>
    </source>
</evidence>
<feature type="compositionally biased region" description="Pro residues" evidence="8">
    <location>
        <begin position="1239"/>
        <end position="1248"/>
    </location>
</feature>
<reference evidence="10" key="1">
    <citation type="submission" date="2018-10" db="EMBL/GenBank/DDBJ databases">
        <title>Transcriptome assembly of Aceria tosichella (Wheat curl mite) Type 2.</title>
        <authorList>
            <person name="Scully E.D."/>
            <person name="Geib S.M."/>
            <person name="Palmer N.A."/>
            <person name="Gupta A.K."/>
            <person name="Sarath G."/>
            <person name="Tatineni S."/>
        </authorList>
    </citation>
    <scope>NUCLEOTIDE SEQUENCE</scope>
    <source>
        <strain evidence="10">LincolnNE</strain>
    </source>
</reference>
<keyword evidence="10" id="KW-0812">Transmembrane</keyword>
<evidence type="ECO:0000256" key="3">
    <source>
        <dbReference type="ARBA" id="ARBA00022741"/>
    </source>
</evidence>
<dbReference type="InterPro" id="IPR020635">
    <property type="entry name" value="Tyr_kinase_cat_dom"/>
</dbReference>
<evidence type="ECO:0000313" key="10">
    <source>
        <dbReference type="EMBL" id="MDE49448.1"/>
    </source>
</evidence>
<keyword evidence="3" id="KW-0547">Nucleotide-binding</keyword>
<evidence type="ECO:0000256" key="6">
    <source>
        <dbReference type="ARBA" id="ARBA00023137"/>
    </source>
</evidence>
<sequence>MEANEEKPQRAAPLPDHKRRRRRSIRIIRGKGLAVPPPPHQTPTWPQIDQDKELSCDNRRERISSRKIVRCLGAGCKHLVGLRATGARPAILYLAIAIAFSALLAASGQSSQSLILVQATDTEVATPQELNDTTTTTTIGPADQAPPQLANATTAPQMAAPNGSSSSSTSQGATKQARMPRGAVCITAWPLRSSAPEPSDNTTTAAAGQPDRSLVRPFQIKQPTSSSKLGTHTSSSALDRAGHLLVPLNNNSVRIIHSSKSKIQQQQRQNSINQMPVIAFESICGDWRNSLLANETKQPAYWALDRFRGALVAKFDFYSKQELTDLSAHEAKLTSPLFYPIPAYHFMPNSRYYESCRIRYRSYITLRAHLELLLIPVTTTSPSSSSSSLSDFDSSDSQHINYKHTSISSSIVLKRELDPVGRRKALEEGEQAAWSNHEVKLPQKPLDHSTYYRLEFSAIPSVVHSDSTQQPPYLNGVAIANFSLTPQCFGLDVDQEELDRVKYLPPGQEVGPSTLSASNRGDRINNILRHLLEPHKTFILLSLLLLIVLALAACQWVLCADRMSAISEQLQHESKSKPPSNWLTAKLLCYYYCCCCCWCFSDKNKRRVYTENGRFHYSSSSNGKLQQRTGYLDGKLVARNNQFNLDQARNHYLRPLSAAILNENVELLNVNPNYVPNSGLDSELQQPFLYGTLQQRNMSMLAANSGLGNSTDGFVNKNHPLESYFIDRKRLTVTKTIGRGAFGEVYQGYLVCHFSNDGTNKITNNSEQVEDDSLESHSMKVAVKTFSDEKMSKRDFILEAINMSQVSHRNIVEFIGVCFEKEPLFIVMEYMAGGNLKNFLLRNRDKVYCYKRAGGHQDDSLAEDAEENRSLLSATGANNNNPYQGLYDQDNHSANDDFRSGRVKLTMGDLLVYALDIARACDYLQRHSFIHRDLAARNCLLTAAVRQTPNSPTIAQQQQGFGMSSSTQNFAGSTSPLLANSDMQQHMQQRSPTPPNSAGNNNQNGRQSSAMRSFIGSPPSALDVGANYKVDLDQVYLDGYMNSRIVAKLADFGMTRDVYSNNYYRMGHKELPVRWMPPECLDGVATTKSDVWSFGIFLWELFSMGQLPYQNLLDNQQVIEFIKSRRHARAPPAPPKRDSGAQQPGSGGIGVITTTITTTTTTTTKLNEPSLLSSHEYHNQPAAASDQILSGPRLPSTSSSNRLLLEDETDDDRQPLELASSSPSRTNETAAQQQQQAVMPPPLPPPHDNTPHPIYSIMCSCWATNPEERPQFKEIANRLYWCLQEPAILNTSLPDFYEQHTPNQSALTASAKTNAFHQQQPQQPNQYHRHAQQQQQRQATNNNNCNLQLPAPKSRSKSISSSTIYTETAGQLTNGEDNNKQSMTNSNDNEQQQFSVDGESQYWWLQHQNN</sequence>
<name>A0A6G1SGB4_9ACAR</name>
<dbReference type="Gene3D" id="3.30.200.20">
    <property type="entry name" value="Phosphorylase Kinase, domain 1"/>
    <property type="match status" value="1"/>
</dbReference>
<dbReference type="PROSITE" id="PS00239">
    <property type="entry name" value="RECEPTOR_TYR_KIN_II"/>
    <property type="match status" value="1"/>
</dbReference>
<accession>A0A6G1SGB4</accession>
<protein>
    <recommendedName>
        <fullName evidence="1">receptor protein-tyrosine kinase</fullName>
        <ecNumber evidence="1">2.7.10.1</ecNumber>
    </recommendedName>
</protein>
<feature type="domain" description="Protein kinase" evidence="9">
    <location>
        <begin position="731"/>
        <end position="1288"/>
    </location>
</feature>